<comment type="caution">
    <text evidence="9">The sequence shown here is derived from an EMBL/GenBank/DDBJ whole genome shotgun (WGS) entry which is preliminary data.</text>
</comment>
<sequence length="538" mass="58821">MRNLGSGVSRELTNQKRCTHVIAHGACAKLWATAVRQFMMQRVLTLRLARFCTLRTKLSLSVRPATANMSTLLINQPQYSFLKELGLHEDNDGVYNGSWGGQGEVVTSYCPANNEPIARVRQATMAEYEETVRKAQDAWKAWADVPAPKRGEVVRQIGDALRGKIKALGSLVSLEMGKIYVEGVGEVQEYVDVCDYAVGLSRMIGGPVLPSERPGHALIEQWNPVGLVGIITAFNFPVAVYGWNNAIALICGNVCLCTAMAKDERVGLLSFTGSTHVGKQVAMMVQERFGRQLLELGGNNAIIVFEDADLSLVVPSAVFASVGTAGQRCTTTRRLMLHESVHDDVVERIAKAYKQIRIGDPWDPNTLYGPLHTKQAVQQYLAAIEQAKQQGGTLVCGGKVMDRPGNYVEPTIITGLPHDAPIVHTETFVPILYVLKFKTEDEAFAWNNEVKQGLSSSIFTKDMGRVFRWLGPKGSDCGIVNVNIPTSGAEIGGAFGGEKHTGGGRESGSDSWKQYMRRSTCTINYSKDLPLAQGIKFE</sequence>
<dbReference type="PANTHER" id="PTHR43521">
    <property type="entry name" value="ALPHA-AMINOADIPIC SEMIALDEHYDE DEHYDROGENASE"/>
    <property type="match status" value="1"/>
</dbReference>
<gene>
    <name evidence="9" type="ORF">ROHU_009341</name>
</gene>
<name>A0A498M088_LABRO</name>
<dbReference type="Pfam" id="PF00171">
    <property type="entry name" value="Aldedh"/>
    <property type="match status" value="2"/>
</dbReference>
<proteinExistence type="evidence at protein level"/>
<dbReference type="PANTHER" id="PTHR43521:SF1">
    <property type="entry name" value="ALPHA-AMINOADIPIC SEMIALDEHYDE DEHYDROGENASE"/>
    <property type="match status" value="1"/>
</dbReference>
<comment type="similarity">
    <text evidence="1 7">Belongs to the aldehyde dehydrogenase family.</text>
</comment>
<dbReference type="InterPro" id="IPR016161">
    <property type="entry name" value="Ald_DH/histidinol_DH"/>
</dbReference>
<evidence type="ECO:0000256" key="4">
    <source>
        <dbReference type="ARBA" id="ARBA00023027"/>
    </source>
</evidence>
<evidence type="ECO:0000256" key="3">
    <source>
        <dbReference type="ARBA" id="ARBA00023002"/>
    </source>
</evidence>
<evidence type="ECO:0000313" key="9">
    <source>
        <dbReference type="EMBL" id="RXN13931.1"/>
    </source>
</evidence>
<dbReference type="InterPro" id="IPR029510">
    <property type="entry name" value="Ald_DH_CS_GLU"/>
</dbReference>
<dbReference type="GO" id="GO:0004029">
    <property type="term" value="F:aldehyde dehydrogenase (NAD+) activity"/>
    <property type="evidence" value="ECO:0007669"/>
    <property type="project" value="UniProtKB-EC"/>
</dbReference>
<feature type="domain" description="Aldehyde dehydrogenase" evidence="8">
    <location>
        <begin position="104"/>
        <end position="256"/>
    </location>
</feature>
<evidence type="ECO:0000256" key="1">
    <source>
        <dbReference type="ARBA" id="ARBA00009986"/>
    </source>
</evidence>
<dbReference type="InterPro" id="IPR044638">
    <property type="entry name" value="ALDH7A1-like"/>
</dbReference>
<feature type="active site" evidence="6">
    <location>
        <position position="295"/>
    </location>
</feature>
<dbReference type="InterPro" id="IPR015590">
    <property type="entry name" value="Aldehyde_DH_dom"/>
</dbReference>
<protein>
    <recommendedName>
        <fullName evidence="5">aldehyde dehydrogenase (NAD(+))</fullName>
        <ecNumber evidence="5">1.2.1.3</ecNumber>
    </recommendedName>
</protein>
<keyword evidence="4" id="KW-0520">NAD</keyword>
<comment type="subunit">
    <text evidence="2">Homotetramer.</text>
</comment>
<dbReference type="Gene3D" id="3.40.605.10">
    <property type="entry name" value="Aldehyde Dehydrogenase, Chain A, domain 1"/>
    <property type="match status" value="2"/>
</dbReference>
<keyword evidence="11" id="KW-1267">Proteomics identification</keyword>
<reference evidence="9 10" key="1">
    <citation type="submission" date="2018-03" db="EMBL/GenBank/DDBJ databases">
        <title>Draft genome sequence of Rohu Carp (Labeo rohita).</title>
        <authorList>
            <person name="Das P."/>
            <person name="Kushwaha B."/>
            <person name="Joshi C.G."/>
            <person name="Kumar D."/>
            <person name="Nagpure N.S."/>
            <person name="Sahoo L."/>
            <person name="Das S.P."/>
            <person name="Bit A."/>
            <person name="Patnaik S."/>
            <person name="Meher P.K."/>
            <person name="Jayasankar P."/>
            <person name="Koringa P.G."/>
            <person name="Patel N.V."/>
            <person name="Hinsu A.T."/>
            <person name="Kumar R."/>
            <person name="Pandey M."/>
            <person name="Agarwal S."/>
            <person name="Srivastava S."/>
            <person name="Singh M."/>
            <person name="Iquebal M.A."/>
            <person name="Jaiswal S."/>
            <person name="Angadi U.B."/>
            <person name="Kumar N."/>
            <person name="Raza M."/>
            <person name="Shah T.M."/>
            <person name="Rai A."/>
            <person name="Jena J.K."/>
        </authorList>
    </citation>
    <scope>NUCLEOTIDE SEQUENCE [LARGE SCALE GENOMIC DNA]</scope>
    <source>
        <strain evidence="9">DASCIFA01</strain>
        <tissue evidence="9">Testis</tissue>
    </source>
</reference>
<evidence type="ECO:0000256" key="2">
    <source>
        <dbReference type="ARBA" id="ARBA00011881"/>
    </source>
</evidence>
<organism evidence="9 10">
    <name type="scientific">Labeo rohita</name>
    <name type="common">Indian major carp</name>
    <name type="synonym">Cyprinus rohita</name>
    <dbReference type="NCBI Taxonomy" id="84645"/>
    <lineage>
        <taxon>Eukaryota</taxon>
        <taxon>Metazoa</taxon>
        <taxon>Chordata</taxon>
        <taxon>Craniata</taxon>
        <taxon>Vertebrata</taxon>
        <taxon>Euteleostomi</taxon>
        <taxon>Actinopterygii</taxon>
        <taxon>Neopterygii</taxon>
        <taxon>Teleostei</taxon>
        <taxon>Ostariophysi</taxon>
        <taxon>Cypriniformes</taxon>
        <taxon>Cyprinidae</taxon>
        <taxon>Labeoninae</taxon>
        <taxon>Labeonini</taxon>
        <taxon>Labeo</taxon>
    </lineage>
</organism>
<evidence type="ECO:0007829" key="11">
    <source>
        <dbReference type="PeptideAtlas" id="A0A498M088"/>
    </source>
</evidence>
<evidence type="ECO:0000313" key="10">
    <source>
        <dbReference type="Proteomes" id="UP000290572"/>
    </source>
</evidence>
<evidence type="ECO:0000256" key="5">
    <source>
        <dbReference type="ARBA" id="ARBA00024226"/>
    </source>
</evidence>
<evidence type="ECO:0000256" key="7">
    <source>
        <dbReference type="RuleBase" id="RU003345"/>
    </source>
</evidence>
<dbReference type="CDD" id="cd07130">
    <property type="entry name" value="ALDH_F7_AASADH"/>
    <property type="match status" value="1"/>
</dbReference>
<evidence type="ECO:0000259" key="8">
    <source>
        <dbReference type="Pfam" id="PF00171"/>
    </source>
</evidence>
<dbReference type="STRING" id="84645.A0A498M088"/>
<dbReference type="EC" id="1.2.1.3" evidence="5"/>
<keyword evidence="3 7" id="KW-0560">Oxidoreductase</keyword>
<dbReference type="Proteomes" id="UP000290572">
    <property type="component" value="Unassembled WGS sequence"/>
</dbReference>
<feature type="domain" description="Aldehyde dehydrogenase" evidence="8">
    <location>
        <begin position="258"/>
        <end position="519"/>
    </location>
</feature>
<dbReference type="AlphaFoldDB" id="A0A498M088"/>
<dbReference type="FunFam" id="3.40.309.10:FF:000018">
    <property type="entry name" value="Alpha-aminoadipic semialdehyde dehydrogenase"/>
    <property type="match status" value="1"/>
</dbReference>
<keyword evidence="10" id="KW-1185">Reference proteome</keyword>
<dbReference type="InterPro" id="IPR016162">
    <property type="entry name" value="Ald_DH_N"/>
</dbReference>
<evidence type="ECO:0000256" key="6">
    <source>
        <dbReference type="PROSITE-ProRule" id="PRU10007"/>
    </source>
</evidence>
<accession>A0A498M088</accession>
<dbReference type="PROSITE" id="PS00687">
    <property type="entry name" value="ALDEHYDE_DEHYDR_GLU"/>
    <property type="match status" value="1"/>
</dbReference>
<dbReference type="InterPro" id="IPR016163">
    <property type="entry name" value="Ald_DH_C"/>
</dbReference>
<dbReference type="EMBL" id="QBIY01012933">
    <property type="protein sequence ID" value="RXN13931.1"/>
    <property type="molecule type" value="Genomic_DNA"/>
</dbReference>
<dbReference type="Gene3D" id="3.40.309.10">
    <property type="entry name" value="Aldehyde Dehydrogenase, Chain A, domain 2"/>
    <property type="match status" value="1"/>
</dbReference>
<dbReference type="SUPFAM" id="SSF53720">
    <property type="entry name" value="ALDH-like"/>
    <property type="match status" value="1"/>
</dbReference>